<evidence type="ECO:0000313" key="3">
    <source>
        <dbReference type="Proteomes" id="UP001375240"/>
    </source>
</evidence>
<evidence type="ECO:0008006" key="4">
    <source>
        <dbReference type="Google" id="ProtNLM"/>
    </source>
</evidence>
<organism evidence="2 3">
    <name type="scientific">Orbilia brochopaga</name>
    <dbReference type="NCBI Taxonomy" id="3140254"/>
    <lineage>
        <taxon>Eukaryota</taxon>
        <taxon>Fungi</taxon>
        <taxon>Dikarya</taxon>
        <taxon>Ascomycota</taxon>
        <taxon>Pezizomycotina</taxon>
        <taxon>Orbiliomycetes</taxon>
        <taxon>Orbiliales</taxon>
        <taxon>Orbiliaceae</taxon>
        <taxon>Orbilia</taxon>
    </lineage>
</organism>
<dbReference type="Proteomes" id="UP001375240">
    <property type="component" value="Unassembled WGS sequence"/>
</dbReference>
<reference evidence="2 3" key="1">
    <citation type="submission" date="2019-10" db="EMBL/GenBank/DDBJ databases">
        <authorList>
            <person name="Palmer J.M."/>
        </authorList>
    </citation>
    <scope>NUCLEOTIDE SEQUENCE [LARGE SCALE GENOMIC DNA]</scope>
    <source>
        <strain evidence="2 3">TWF696</strain>
    </source>
</reference>
<sequence length="228" mass="25176">MVALTHILCTFLLTAQQALSTSPPKKVEPVPQYQGINALSPFLVSHKQGARLVKSVEEGYALQIDTFFLSGGGKGTISLVNANNIRDVALHIAFDGPDSRVRINSRIAGKWGPNQLLDFYQSNVTFPASPTCPNKRKVCLEVRFVPEPDRGPGEGCYRIKFYNGNTIMAAGKKLKPYLGKVKKSSELVKKGINAKYVWLENWFSHNGGFSELTVTPLYSPSESRDKDD</sequence>
<protein>
    <recommendedName>
        <fullName evidence="4">Galectin</fullName>
    </recommendedName>
</protein>
<accession>A0AAV9VFN1</accession>
<feature type="chain" id="PRO_5043956580" description="Galectin" evidence="1">
    <location>
        <begin position="21"/>
        <end position="228"/>
    </location>
</feature>
<dbReference type="EMBL" id="JAVHNQ010000001">
    <property type="protein sequence ID" value="KAK6359849.1"/>
    <property type="molecule type" value="Genomic_DNA"/>
</dbReference>
<keyword evidence="1" id="KW-0732">Signal</keyword>
<proteinExistence type="predicted"/>
<gene>
    <name evidence="2" type="ORF">TWF696_000982</name>
</gene>
<keyword evidence="3" id="KW-1185">Reference proteome</keyword>
<name>A0AAV9VFN1_9PEZI</name>
<dbReference type="AlphaFoldDB" id="A0AAV9VFN1"/>
<feature type="signal peptide" evidence="1">
    <location>
        <begin position="1"/>
        <end position="20"/>
    </location>
</feature>
<comment type="caution">
    <text evidence="2">The sequence shown here is derived from an EMBL/GenBank/DDBJ whole genome shotgun (WGS) entry which is preliminary data.</text>
</comment>
<evidence type="ECO:0000313" key="2">
    <source>
        <dbReference type="EMBL" id="KAK6359849.1"/>
    </source>
</evidence>
<evidence type="ECO:0000256" key="1">
    <source>
        <dbReference type="SAM" id="SignalP"/>
    </source>
</evidence>